<dbReference type="AlphaFoldDB" id="A0A4Y7J9T5"/>
<sequence>MISQQKDLVRKINYILDITVSASWIVYMQDHHFEFIGRLARFVRKISESNNIDIKVLVNWIVPAGPPFLPSKGLSIFLDRKVDELDKAIAVESRDLPGMASMKWRLRNVGVMKKAVEAGKSRSANVMRHELMRVPNDTRQAKPSSMQH</sequence>
<proteinExistence type="predicted"/>
<protein>
    <submittedName>
        <fullName evidence="1">Uncharacterized protein</fullName>
    </submittedName>
</protein>
<keyword evidence="2" id="KW-1185">Reference proteome</keyword>
<accession>A0A4Y7J9T5</accession>
<dbReference type="Gramene" id="RZC56489">
    <property type="protein sequence ID" value="RZC56489"/>
    <property type="gene ID" value="C5167_015345"/>
</dbReference>
<dbReference type="Proteomes" id="UP000316621">
    <property type="component" value="Chromosome 3"/>
</dbReference>
<organism evidence="1 2">
    <name type="scientific">Papaver somniferum</name>
    <name type="common">Opium poppy</name>
    <dbReference type="NCBI Taxonomy" id="3469"/>
    <lineage>
        <taxon>Eukaryota</taxon>
        <taxon>Viridiplantae</taxon>
        <taxon>Streptophyta</taxon>
        <taxon>Embryophyta</taxon>
        <taxon>Tracheophyta</taxon>
        <taxon>Spermatophyta</taxon>
        <taxon>Magnoliopsida</taxon>
        <taxon>Ranunculales</taxon>
        <taxon>Papaveraceae</taxon>
        <taxon>Papaveroideae</taxon>
        <taxon>Papaver</taxon>
    </lineage>
</organism>
<evidence type="ECO:0000313" key="2">
    <source>
        <dbReference type="Proteomes" id="UP000316621"/>
    </source>
</evidence>
<evidence type="ECO:0000313" key="1">
    <source>
        <dbReference type="EMBL" id="RZC56489.1"/>
    </source>
</evidence>
<name>A0A4Y7J9T5_PAPSO</name>
<dbReference type="EMBL" id="CM010717">
    <property type="protein sequence ID" value="RZC56489.1"/>
    <property type="molecule type" value="Genomic_DNA"/>
</dbReference>
<reference evidence="1 2" key="1">
    <citation type="journal article" date="2018" name="Science">
        <title>The opium poppy genome and morphinan production.</title>
        <authorList>
            <person name="Guo L."/>
            <person name="Winzer T."/>
            <person name="Yang X."/>
            <person name="Li Y."/>
            <person name="Ning Z."/>
            <person name="He Z."/>
            <person name="Teodor R."/>
            <person name="Lu Y."/>
            <person name="Bowser T.A."/>
            <person name="Graham I.A."/>
            <person name="Ye K."/>
        </authorList>
    </citation>
    <scope>NUCLEOTIDE SEQUENCE [LARGE SCALE GENOMIC DNA]</scope>
    <source>
        <strain evidence="2">cv. HN1</strain>
        <tissue evidence="1">Leaves</tissue>
    </source>
</reference>
<gene>
    <name evidence="1" type="ORF">C5167_015345</name>
</gene>